<dbReference type="GO" id="GO:0016853">
    <property type="term" value="F:isomerase activity"/>
    <property type="evidence" value="ECO:0007669"/>
    <property type="project" value="UniProtKB-KW"/>
</dbReference>
<dbReference type="AlphaFoldDB" id="A0A543PG53"/>
<accession>A0A543PG53</accession>
<sequence>MSAGAFPALDAGRIRLAVSGGAARITLTRGEKHNALDPQMLQELLDALTLVERDGDVRVLVIDAEGPAFCAGVDLGTPFFMEHVDDPSVFAGMRLLDEQHRLISAVHRLPQLTIACLQGNAVGGAGLGLAMACDLRYARRGSRFWMIPGSVDVVQDFGLTWLMQRVIGPSRTMEMAFTGQRVDADTAERWGFVNQVFDSADDLRTHVDSLAAGIGVRGADASRLLKHVVRHGADSSLEDSLKLEAITNSLCFGSTEFQTAKARFLDALRTVRG</sequence>
<evidence type="ECO:0000313" key="2">
    <source>
        <dbReference type="Proteomes" id="UP000319865"/>
    </source>
</evidence>
<name>A0A543PG53_9ACTN</name>
<evidence type="ECO:0000313" key="1">
    <source>
        <dbReference type="EMBL" id="TQN43059.1"/>
    </source>
</evidence>
<comment type="caution">
    <text evidence="1">The sequence shown here is derived from an EMBL/GenBank/DDBJ whole genome shotgun (WGS) entry which is preliminary data.</text>
</comment>
<proteinExistence type="predicted"/>
<dbReference type="PANTHER" id="PTHR11941">
    <property type="entry name" value="ENOYL-COA HYDRATASE-RELATED"/>
    <property type="match status" value="1"/>
</dbReference>
<keyword evidence="2" id="KW-1185">Reference proteome</keyword>
<organism evidence="1 2">
    <name type="scientific">Blastococcus colisei</name>
    <dbReference type="NCBI Taxonomy" id="1564162"/>
    <lineage>
        <taxon>Bacteria</taxon>
        <taxon>Bacillati</taxon>
        <taxon>Actinomycetota</taxon>
        <taxon>Actinomycetes</taxon>
        <taxon>Geodermatophilales</taxon>
        <taxon>Geodermatophilaceae</taxon>
        <taxon>Blastococcus</taxon>
    </lineage>
</organism>
<dbReference type="SUPFAM" id="SSF52096">
    <property type="entry name" value="ClpP/crotonase"/>
    <property type="match status" value="1"/>
</dbReference>
<dbReference type="Pfam" id="PF00378">
    <property type="entry name" value="ECH_1"/>
    <property type="match status" value="1"/>
</dbReference>
<dbReference type="EMBL" id="VFQE01000001">
    <property type="protein sequence ID" value="TQN43059.1"/>
    <property type="molecule type" value="Genomic_DNA"/>
</dbReference>
<dbReference type="Proteomes" id="UP000319865">
    <property type="component" value="Unassembled WGS sequence"/>
</dbReference>
<dbReference type="RefSeq" id="WP_170182435.1">
    <property type="nucleotide sequence ID" value="NZ_VFQE01000001.1"/>
</dbReference>
<dbReference type="Gene3D" id="3.90.226.10">
    <property type="entry name" value="2-enoyl-CoA Hydratase, Chain A, domain 1"/>
    <property type="match status" value="1"/>
</dbReference>
<dbReference type="CDD" id="cd06558">
    <property type="entry name" value="crotonase-like"/>
    <property type="match status" value="1"/>
</dbReference>
<dbReference type="InterPro" id="IPR001753">
    <property type="entry name" value="Enoyl-CoA_hydra/iso"/>
</dbReference>
<dbReference type="GO" id="GO:0006635">
    <property type="term" value="P:fatty acid beta-oxidation"/>
    <property type="evidence" value="ECO:0007669"/>
    <property type="project" value="TreeGrafter"/>
</dbReference>
<gene>
    <name evidence="1" type="ORF">FHU33_2481</name>
</gene>
<reference evidence="1 2" key="1">
    <citation type="submission" date="2019-06" db="EMBL/GenBank/DDBJ databases">
        <title>Sequencing the genomes of 1000 actinobacteria strains.</title>
        <authorList>
            <person name="Klenk H.-P."/>
        </authorList>
    </citation>
    <scope>NUCLEOTIDE SEQUENCE [LARGE SCALE GENOMIC DNA]</scope>
    <source>
        <strain evidence="1 2">DSM 46837</strain>
    </source>
</reference>
<keyword evidence="1" id="KW-0413">Isomerase</keyword>
<dbReference type="InterPro" id="IPR029045">
    <property type="entry name" value="ClpP/crotonase-like_dom_sf"/>
</dbReference>
<protein>
    <submittedName>
        <fullName evidence="1">2-(1,2-epoxy-1,2-dihydrophenyl)acetyl-CoA isomerase</fullName>
    </submittedName>
</protein>
<dbReference type="PANTHER" id="PTHR11941:SF54">
    <property type="entry name" value="ENOYL-COA HYDRATASE, MITOCHONDRIAL"/>
    <property type="match status" value="1"/>
</dbReference>